<name>A0ABS2WKJ6_9BACL</name>
<accession>A0ABS2WKJ6</accession>
<protein>
    <submittedName>
        <fullName evidence="8">DoxX family protein</fullName>
    </submittedName>
</protein>
<reference evidence="8" key="1">
    <citation type="journal article" date="2024" name="Int. J. Syst. Evol. Microbiol.">
        <title>Polycladomyces zharkentensis sp. nov., a novel thermophilic cellulose- and starch-degrading member of the Bacillota from a geothermal aquifer in Kazakhstan.</title>
        <authorList>
            <person name="Mashzhan A."/>
            <person name="Kistaubayeva A."/>
            <person name="Javier-Lopez R."/>
            <person name="Bissenova U."/>
            <person name="Bissenbay A."/>
            <person name="Birkeland N.K."/>
        </authorList>
    </citation>
    <scope>NUCLEOTIDE SEQUENCE</scope>
    <source>
        <strain evidence="8">ZKZ2T</strain>
    </source>
</reference>
<keyword evidence="3" id="KW-1003">Cell membrane</keyword>
<dbReference type="RefSeq" id="WP_205495728.1">
    <property type="nucleotide sequence ID" value="NZ_JAFHAP010000010.1"/>
</dbReference>
<feature type="transmembrane region" description="Helical" evidence="7">
    <location>
        <begin position="6"/>
        <end position="26"/>
    </location>
</feature>
<dbReference type="Pfam" id="PF07681">
    <property type="entry name" value="DoxX"/>
    <property type="match status" value="1"/>
</dbReference>
<feature type="transmembrane region" description="Helical" evidence="7">
    <location>
        <begin position="102"/>
        <end position="120"/>
    </location>
</feature>
<keyword evidence="9" id="KW-1185">Reference proteome</keyword>
<dbReference type="Proteomes" id="UP001177120">
    <property type="component" value="Unassembled WGS sequence"/>
</dbReference>
<evidence type="ECO:0000256" key="5">
    <source>
        <dbReference type="ARBA" id="ARBA00022989"/>
    </source>
</evidence>
<comment type="similarity">
    <text evidence="2">Belongs to the DoxX family.</text>
</comment>
<keyword evidence="6 7" id="KW-0472">Membrane</keyword>
<feature type="transmembrane region" description="Helical" evidence="7">
    <location>
        <begin position="47"/>
        <end position="66"/>
    </location>
</feature>
<evidence type="ECO:0000256" key="1">
    <source>
        <dbReference type="ARBA" id="ARBA00004651"/>
    </source>
</evidence>
<gene>
    <name evidence="8" type="ORF">JQC72_11300</name>
</gene>
<keyword evidence="5 7" id="KW-1133">Transmembrane helix</keyword>
<evidence type="ECO:0000313" key="9">
    <source>
        <dbReference type="Proteomes" id="UP001177120"/>
    </source>
</evidence>
<dbReference type="EMBL" id="JAFHAP010000010">
    <property type="protein sequence ID" value="MBN2910087.1"/>
    <property type="molecule type" value="Genomic_DNA"/>
</dbReference>
<dbReference type="InterPro" id="IPR051907">
    <property type="entry name" value="DoxX-like_oxidoreductase"/>
</dbReference>
<evidence type="ECO:0000256" key="2">
    <source>
        <dbReference type="ARBA" id="ARBA00006679"/>
    </source>
</evidence>
<dbReference type="PANTHER" id="PTHR33452">
    <property type="entry name" value="OXIDOREDUCTASE CATD-RELATED"/>
    <property type="match status" value="1"/>
</dbReference>
<evidence type="ECO:0000313" key="8">
    <source>
        <dbReference type="EMBL" id="MBN2910087.1"/>
    </source>
</evidence>
<evidence type="ECO:0000256" key="4">
    <source>
        <dbReference type="ARBA" id="ARBA00022692"/>
    </source>
</evidence>
<proteinExistence type="inferred from homology"/>
<dbReference type="PANTHER" id="PTHR33452:SF1">
    <property type="entry name" value="INNER MEMBRANE PROTEIN YPHA-RELATED"/>
    <property type="match status" value="1"/>
</dbReference>
<sequence length="139" mass="14603">MTQSRTEWGLLLGRIVLGIVMLAHGLQKMFALGQVAQMFTGQMGLPGPLAYVVAVVETVAGLLLIVGLWVEIAAAAVGLVMVGAIATVKWKAGFFGGYELDLALLGLSLVLTLSGSRKWALSSLWSKKASSEEDPTDAS</sequence>
<evidence type="ECO:0000256" key="6">
    <source>
        <dbReference type="ARBA" id="ARBA00023136"/>
    </source>
</evidence>
<feature type="transmembrane region" description="Helical" evidence="7">
    <location>
        <begin position="72"/>
        <end position="90"/>
    </location>
</feature>
<evidence type="ECO:0000256" key="7">
    <source>
        <dbReference type="SAM" id="Phobius"/>
    </source>
</evidence>
<organism evidence="8 9">
    <name type="scientific">Polycladomyces zharkentensis</name>
    <dbReference type="NCBI Taxonomy" id="2807616"/>
    <lineage>
        <taxon>Bacteria</taxon>
        <taxon>Bacillati</taxon>
        <taxon>Bacillota</taxon>
        <taxon>Bacilli</taxon>
        <taxon>Bacillales</taxon>
        <taxon>Thermoactinomycetaceae</taxon>
        <taxon>Polycladomyces</taxon>
    </lineage>
</organism>
<comment type="caution">
    <text evidence="8">The sequence shown here is derived from an EMBL/GenBank/DDBJ whole genome shotgun (WGS) entry which is preliminary data.</text>
</comment>
<keyword evidence="4 7" id="KW-0812">Transmembrane</keyword>
<dbReference type="InterPro" id="IPR032808">
    <property type="entry name" value="DoxX"/>
</dbReference>
<evidence type="ECO:0000256" key="3">
    <source>
        <dbReference type="ARBA" id="ARBA00022475"/>
    </source>
</evidence>
<comment type="subcellular location">
    <subcellularLocation>
        <location evidence="1">Cell membrane</location>
        <topology evidence="1">Multi-pass membrane protein</topology>
    </subcellularLocation>
</comment>